<evidence type="ECO:0000313" key="3">
    <source>
        <dbReference type="Proteomes" id="UP001151760"/>
    </source>
</evidence>
<accession>A0ABQ5H649</accession>
<dbReference type="EMBL" id="BQNB010019192">
    <property type="protein sequence ID" value="GJT82702.1"/>
    <property type="molecule type" value="Genomic_DNA"/>
</dbReference>
<evidence type="ECO:0000313" key="2">
    <source>
        <dbReference type="EMBL" id="GJT82702.1"/>
    </source>
</evidence>
<name>A0ABQ5H649_9ASTR</name>
<gene>
    <name evidence="2" type="ORF">Tco_1057044</name>
</gene>
<protein>
    <submittedName>
        <fullName evidence="2">Uncharacterized protein</fullName>
    </submittedName>
</protein>
<proteinExistence type="predicted"/>
<organism evidence="2 3">
    <name type="scientific">Tanacetum coccineum</name>
    <dbReference type="NCBI Taxonomy" id="301880"/>
    <lineage>
        <taxon>Eukaryota</taxon>
        <taxon>Viridiplantae</taxon>
        <taxon>Streptophyta</taxon>
        <taxon>Embryophyta</taxon>
        <taxon>Tracheophyta</taxon>
        <taxon>Spermatophyta</taxon>
        <taxon>Magnoliopsida</taxon>
        <taxon>eudicotyledons</taxon>
        <taxon>Gunneridae</taxon>
        <taxon>Pentapetalae</taxon>
        <taxon>asterids</taxon>
        <taxon>campanulids</taxon>
        <taxon>Asterales</taxon>
        <taxon>Asteraceae</taxon>
        <taxon>Asteroideae</taxon>
        <taxon>Anthemideae</taxon>
        <taxon>Anthemidinae</taxon>
        <taxon>Tanacetum</taxon>
    </lineage>
</organism>
<feature type="region of interest" description="Disordered" evidence="1">
    <location>
        <begin position="1"/>
        <end position="27"/>
    </location>
</feature>
<comment type="caution">
    <text evidence="2">The sequence shown here is derived from an EMBL/GenBank/DDBJ whole genome shotgun (WGS) entry which is preliminary data.</text>
</comment>
<reference evidence="2" key="2">
    <citation type="submission" date="2022-01" db="EMBL/GenBank/DDBJ databases">
        <authorList>
            <person name="Yamashiro T."/>
            <person name="Shiraishi A."/>
            <person name="Satake H."/>
            <person name="Nakayama K."/>
        </authorList>
    </citation>
    <scope>NUCLEOTIDE SEQUENCE</scope>
</reference>
<sequence length="67" mass="6930">MVASDGQRQRSTTVNGGAPPWHATSAAMSACRSHVIPRGSATSADWVPLAHVAATSTADMAKRILTL</sequence>
<evidence type="ECO:0000256" key="1">
    <source>
        <dbReference type="SAM" id="MobiDB-lite"/>
    </source>
</evidence>
<reference evidence="2" key="1">
    <citation type="journal article" date="2022" name="Int. J. Mol. Sci.">
        <title>Draft Genome of Tanacetum Coccineum: Genomic Comparison of Closely Related Tanacetum-Family Plants.</title>
        <authorList>
            <person name="Yamashiro T."/>
            <person name="Shiraishi A."/>
            <person name="Nakayama K."/>
            <person name="Satake H."/>
        </authorList>
    </citation>
    <scope>NUCLEOTIDE SEQUENCE</scope>
</reference>
<keyword evidence="3" id="KW-1185">Reference proteome</keyword>
<dbReference type="Proteomes" id="UP001151760">
    <property type="component" value="Unassembled WGS sequence"/>
</dbReference>